<dbReference type="AlphaFoldDB" id="A0A2Z6ZSA2"/>
<gene>
    <name evidence="1" type="ORF">F511_46933</name>
</gene>
<evidence type="ECO:0000313" key="1">
    <source>
        <dbReference type="EMBL" id="KZT76042.1"/>
    </source>
</evidence>
<sequence length="113" mass="12846">MEQRWLATVERSIARRCARWPRDYAARLCYTMRPLLHTAASIARHEGAAARMAGRWNARDRRVAWRTSSTWSAALVAAARALLRRAIFMAAPPSPAAAPASFRRCRNGWSEFF</sequence>
<evidence type="ECO:0000313" key="2">
    <source>
        <dbReference type="Proteomes" id="UP000250235"/>
    </source>
</evidence>
<organism evidence="1 2">
    <name type="scientific">Dorcoceras hygrometricum</name>
    <dbReference type="NCBI Taxonomy" id="472368"/>
    <lineage>
        <taxon>Eukaryota</taxon>
        <taxon>Viridiplantae</taxon>
        <taxon>Streptophyta</taxon>
        <taxon>Embryophyta</taxon>
        <taxon>Tracheophyta</taxon>
        <taxon>Spermatophyta</taxon>
        <taxon>Magnoliopsida</taxon>
        <taxon>eudicotyledons</taxon>
        <taxon>Gunneridae</taxon>
        <taxon>Pentapetalae</taxon>
        <taxon>asterids</taxon>
        <taxon>lamiids</taxon>
        <taxon>Lamiales</taxon>
        <taxon>Gesneriaceae</taxon>
        <taxon>Didymocarpoideae</taxon>
        <taxon>Trichosporeae</taxon>
        <taxon>Loxocarpinae</taxon>
        <taxon>Dorcoceras</taxon>
    </lineage>
</organism>
<dbReference type="EMBL" id="KV160781">
    <property type="protein sequence ID" value="KZT76042.1"/>
    <property type="molecule type" value="Genomic_DNA"/>
</dbReference>
<reference evidence="1 2" key="1">
    <citation type="journal article" date="2015" name="Proc. Natl. Acad. Sci. U.S.A.">
        <title>The resurrection genome of Boea hygrometrica: A blueprint for survival of dehydration.</title>
        <authorList>
            <person name="Xiao L."/>
            <person name="Yang G."/>
            <person name="Zhang L."/>
            <person name="Yang X."/>
            <person name="Zhao S."/>
            <person name="Ji Z."/>
            <person name="Zhou Q."/>
            <person name="Hu M."/>
            <person name="Wang Y."/>
            <person name="Chen M."/>
            <person name="Xu Y."/>
            <person name="Jin H."/>
            <person name="Xiao X."/>
            <person name="Hu G."/>
            <person name="Bao F."/>
            <person name="Hu Y."/>
            <person name="Wan P."/>
            <person name="Li L."/>
            <person name="Deng X."/>
            <person name="Kuang T."/>
            <person name="Xiang C."/>
            <person name="Zhu J.K."/>
            <person name="Oliver M.J."/>
            <person name="He Y."/>
        </authorList>
    </citation>
    <scope>NUCLEOTIDE SEQUENCE [LARGE SCALE GENOMIC DNA]</scope>
    <source>
        <strain evidence="2">cv. XS01</strain>
    </source>
</reference>
<accession>A0A2Z6ZSA2</accession>
<keyword evidence="2" id="KW-1185">Reference proteome</keyword>
<dbReference type="Proteomes" id="UP000250235">
    <property type="component" value="Unassembled WGS sequence"/>
</dbReference>
<protein>
    <submittedName>
        <fullName evidence="1">Uncharacterized protein</fullName>
    </submittedName>
</protein>
<proteinExistence type="predicted"/>
<name>A0A2Z6ZSA2_9LAMI</name>